<dbReference type="EMBL" id="JAAVMX010000005">
    <property type="protein sequence ID" value="KAF4508905.1"/>
    <property type="molecule type" value="Genomic_DNA"/>
</dbReference>
<dbReference type="GO" id="GO:0005975">
    <property type="term" value="P:carbohydrate metabolic process"/>
    <property type="evidence" value="ECO:0007669"/>
    <property type="project" value="InterPro"/>
</dbReference>
<feature type="signal peptide" evidence="1">
    <location>
        <begin position="1"/>
        <end position="18"/>
    </location>
</feature>
<evidence type="ECO:0000256" key="1">
    <source>
        <dbReference type="SAM" id="SignalP"/>
    </source>
</evidence>
<dbReference type="PANTHER" id="PTHR10963:SF60">
    <property type="entry name" value="GRAM-NEGATIVE BACTERIA-BINDING PROTEIN 1-RELATED"/>
    <property type="match status" value="1"/>
</dbReference>
<evidence type="ECO:0000259" key="2">
    <source>
        <dbReference type="PROSITE" id="PS51762"/>
    </source>
</evidence>
<dbReference type="Proteomes" id="UP000557566">
    <property type="component" value="Unassembled WGS sequence"/>
</dbReference>
<dbReference type="Gene3D" id="2.60.120.200">
    <property type="match status" value="1"/>
</dbReference>
<dbReference type="OrthoDB" id="192832at2759"/>
<keyword evidence="4" id="KW-1185">Reference proteome</keyword>
<name>A0A8H4PR36_9HYPO</name>
<dbReference type="PANTHER" id="PTHR10963">
    <property type="entry name" value="GLYCOSYL HYDROLASE-RELATED"/>
    <property type="match status" value="1"/>
</dbReference>
<dbReference type="SUPFAM" id="SSF49899">
    <property type="entry name" value="Concanavalin A-like lectins/glucanases"/>
    <property type="match status" value="1"/>
</dbReference>
<organism evidence="3 4">
    <name type="scientific">Ophiocordyceps sinensis</name>
    <dbReference type="NCBI Taxonomy" id="72228"/>
    <lineage>
        <taxon>Eukaryota</taxon>
        <taxon>Fungi</taxon>
        <taxon>Dikarya</taxon>
        <taxon>Ascomycota</taxon>
        <taxon>Pezizomycotina</taxon>
        <taxon>Sordariomycetes</taxon>
        <taxon>Hypocreomycetidae</taxon>
        <taxon>Hypocreales</taxon>
        <taxon>Ophiocordycipitaceae</taxon>
        <taxon>Ophiocordyceps</taxon>
    </lineage>
</organism>
<protein>
    <recommendedName>
        <fullName evidence="2">GH16 domain-containing protein</fullName>
    </recommendedName>
</protein>
<dbReference type="PROSITE" id="PS51762">
    <property type="entry name" value="GH16_2"/>
    <property type="match status" value="1"/>
</dbReference>
<dbReference type="InterPro" id="IPR013320">
    <property type="entry name" value="ConA-like_dom_sf"/>
</dbReference>
<evidence type="ECO:0000313" key="3">
    <source>
        <dbReference type="EMBL" id="KAF4508905.1"/>
    </source>
</evidence>
<comment type="caution">
    <text evidence="3">The sequence shown here is derived from an EMBL/GenBank/DDBJ whole genome shotgun (WGS) entry which is preliminary data.</text>
</comment>
<accession>A0A8H4PR36</accession>
<proteinExistence type="predicted"/>
<evidence type="ECO:0000313" key="4">
    <source>
        <dbReference type="Proteomes" id="UP000557566"/>
    </source>
</evidence>
<keyword evidence="1" id="KW-0732">Signal</keyword>
<sequence>MLLLLLLLSNWLTDLAHAYPTANHTIHSRTTPAGFFRYRFFDDFSDLPAGSPPSTSKWTLDLGTSYPGGPPRWGTDELQTYTSDRSNIAITDRQTLRITPIRRADGTWTSARIETKARWDFGCLPGRRIRVEARIRLGDDPEPRQLGIWPAFWALGSDLRDDYWSWPGVGEIDFMESVNGEARARQAAHCGALGGPCHEFSGLDNNAGQHVERGEWHTFAWEVDRRHREWRDETLTWFVDGVQQWTLTKSNVYNKRAWKALVRNKKMLLLNVAVGGGLPDAIAGVKTPTDATAGGLGASMEVDYVVVVELW</sequence>
<dbReference type="InterPro" id="IPR050546">
    <property type="entry name" value="Glycosyl_Hydrlase_16"/>
</dbReference>
<feature type="chain" id="PRO_5034369361" description="GH16 domain-containing protein" evidence="1">
    <location>
        <begin position="19"/>
        <end position="311"/>
    </location>
</feature>
<dbReference type="GO" id="GO:0004553">
    <property type="term" value="F:hydrolase activity, hydrolyzing O-glycosyl compounds"/>
    <property type="evidence" value="ECO:0007669"/>
    <property type="project" value="InterPro"/>
</dbReference>
<dbReference type="InterPro" id="IPR000757">
    <property type="entry name" value="Beta-glucanase-like"/>
</dbReference>
<dbReference type="Pfam" id="PF26113">
    <property type="entry name" value="GH16_XgeA"/>
    <property type="match status" value="1"/>
</dbReference>
<reference evidence="3 4" key="1">
    <citation type="journal article" date="2020" name="Genome Biol. Evol.">
        <title>A new high-quality draft genome assembly of the Chinese cordyceps Ophiocordyceps sinensis.</title>
        <authorList>
            <person name="Shu R."/>
            <person name="Zhang J."/>
            <person name="Meng Q."/>
            <person name="Zhang H."/>
            <person name="Zhou G."/>
            <person name="Li M."/>
            <person name="Wu P."/>
            <person name="Zhao Y."/>
            <person name="Chen C."/>
            <person name="Qin Q."/>
        </authorList>
    </citation>
    <scope>NUCLEOTIDE SEQUENCE [LARGE SCALE GENOMIC DNA]</scope>
    <source>
        <strain evidence="3 4">IOZ07</strain>
    </source>
</reference>
<feature type="domain" description="GH16" evidence="2">
    <location>
        <begin position="24"/>
        <end position="311"/>
    </location>
</feature>
<gene>
    <name evidence="3" type="ORF">G6O67_005233</name>
</gene>
<dbReference type="AlphaFoldDB" id="A0A8H4PR36"/>